<dbReference type="EMBL" id="JACHMY010000001">
    <property type="protein sequence ID" value="MBB5834024.1"/>
    <property type="molecule type" value="Genomic_DNA"/>
</dbReference>
<name>A0A7W9J2A6_9ACTN</name>
<dbReference type="Gene3D" id="3.20.20.10">
    <property type="entry name" value="Alanine racemase"/>
    <property type="match status" value="1"/>
</dbReference>
<evidence type="ECO:0000313" key="2">
    <source>
        <dbReference type="EMBL" id="MBB5834024.1"/>
    </source>
</evidence>
<reference evidence="2 3" key="1">
    <citation type="submission" date="2020-08" db="EMBL/GenBank/DDBJ databases">
        <title>Sequencing the genomes of 1000 actinobacteria strains.</title>
        <authorList>
            <person name="Klenk H.-P."/>
        </authorList>
    </citation>
    <scope>NUCLEOTIDE SEQUENCE [LARGE SCALE GENOMIC DNA]</scope>
    <source>
        <strain evidence="2 3">DSM 28967</strain>
    </source>
</reference>
<dbReference type="AlphaFoldDB" id="A0A7W9J2A6"/>
<feature type="domain" description="Alanine racemase N-terminal" evidence="1">
    <location>
        <begin position="9"/>
        <end position="219"/>
    </location>
</feature>
<dbReference type="PANTHER" id="PTHR28004:SF2">
    <property type="entry name" value="D-SERINE DEHYDRATASE"/>
    <property type="match status" value="1"/>
</dbReference>
<evidence type="ECO:0000259" key="1">
    <source>
        <dbReference type="Pfam" id="PF01168"/>
    </source>
</evidence>
<keyword evidence="3" id="KW-1185">Reference proteome</keyword>
<dbReference type="SUPFAM" id="SSF51419">
    <property type="entry name" value="PLP-binding barrel"/>
    <property type="match status" value="1"/>
</dbReference>
<proteinExistence type="predicted"/>
<dbReference type="RefSeq" id="WP_184793843.1">
    <property type="nucleotide sequence ID" value="NZ_JACHMY010000001.1"/>
</dbReference>
<gene>
    <name evidence="2" type="ORF">HDA39_000758</name>
</gene>
<dbReference type="InterPro" id="IPR001608">
    <property type="entry name" value="Ala_racemase_N"/>
</dbReference>
<dbReference type="GO" id="GO:0036088">
    <property type="term" value="P:D-serine catabolic process"/>
    <property type="evidence" value="ECO:0007669"/>
    <property type="project" value="TreeGrafter"/>
</dbReference>
<organism evidence="2 3">
    <name type="scientific">Kribbella italica</name>
    <dbReference type="NCBI Taxonomy" id="1540520"/>
    <lineage>
        <taxon>Bacteria</taxon>
        <taxon>Bacillati</taxon>
        <taxon>Actinomycetota</taxon>
        <taxon>Actinomycetes</taxon>
        <taxon>Propionibacteriales</taxon>
        <taxon>Kribbellaceae</taxon>
        <taxon>Kribbella</taxon>
    </lineage>
</organism>
<sequence>MPDPAVALDLQQVNRNLERFHQQAAAAGCVVRAHTKAHRTTELTTLQVSAGSVGAAVINARAAIGLAAAGITDVVVAWPWPEPWRWPLYVEAADRLDRFAVHVDQAETIRGLGALAVGAGTEIGVRIDVRHTGEDGVLPLARLAAETPGILLDGVTGYPAPESRADIDDRAALGRRHARMLVDLAEQIRAEGIDCQVVSAGGTPTAEAAMDVPGITEVVAGAYSTLDAGLAAIGACGLDEVAISVSAAHADLLDGCHQPWDPEAGPVLAGDRLLPAHICPLAKTLMRRGIGFTVLYDGRPVDHWQPIGTPDRA</sequence>
<dbReference type="InterPro" id="IPR029066">
    <property type="entry name" value="PLP-binding_barrel"/>
</dbReference>
<dbReference type="Pfam" id="PF01168">
    <property type="entry name" value="Ala_racemase_N"/>
    <property type="match status" value="1"/>
</dbReference>
<protein>
    <submittedName>
        <fullName evidence="2">D-serine deaminase-like pyridoxal phosphate-dependent protein</fullName>
    </submittedName>
</protein>
<comment type="caution">
    <text evidence="2">The sequence shown here is derived from an EMBL/GenBank/DDBJ whole genome shotgun (WGS) entry which is preliminary data.</text>
</comment>
<dbReference type="PANTHER" id="PTHR28004">
    <property type="entry name" value="ZGC:162816-RELATED"/>
    <property type="match status" value="1"/>
</dbReference>
<evidence type="ECO:0000313" key="3">
    <source>
        <dbReference type="Proteomes" id="UP000549971"/>
    </source>
</evidence>
<dbReference type="GO" id="GO:0008721">
    <property type="term" value="F:D-serine ammonia-lyase activity"/>
    <property type="evidence" value="ECO:0007669"/>
    <property type="project" value="TreeGrafter"/>
</dbReference>
<dbReference type="Proteomes" id="UP000549971">
    <property type="component" value="Unassembled WGS sequence"/>
</dbReference>
<dbReference type="InterPro" id="IPR051466">
    <property type="entry name" value="D-amino_acid_metab_enzyme"/>
</dbReference>
<accession>A0A7W9J2A6</accession>